<evidence type="ECO:0000259" key="5">
    <source>
        <dbReference type="PROSITE" id="PS51005"/>
    </source>
</evidence>
<dbReference type="EMBL" id="JBBPBN010000005">
    <property type="protein sequence ID" value="KAK9036995.1"/>
    <property type="molecule type" value="Genomic_DNA"/>
</dbReference>
<organism evidence="6 7">
    <name type="scientific">Hibiscus sabdariffa</name>
    <name type="common">roselle</name>
    <dbReference type="NCBI Taxonomy" id="183260"/>
    <lineage>
        <taxon>Eukaryota</taxon>
        <taxon>Viridiplantae</taxon>
        <taxon>Streptophyta</taxon>
        <taxon>Embryophyta</taxon>
        <taxon>Tracheophyta</taxon>
        <taxon>Spermatophyta</taxon>
        <taxon>Magnoliopsida</taxon>
        <taxon>eudicotyledons</taxon>
        <taxon>Gunneridae</taxon>
        <taxon>Pentapetalae</taxon>
        <taxon>rosids</taxon>
        <taxon>malvids</taxon>
        <taxon>Malvales</taxon>
        <taxon>Malvaceae</taxon>
        <taxon>Malvoideae</taxon>
        <taxon>Hibiscus</taxon>
    </lineage>
</organism>
<sequence length="327" mass="37464">MVRIPLGYRFVPTDYELIRYYLSNKSKDQPLPCDTDIHVYEIYGEKNKEPWNNFGETLSKTFYVFTKLRKKGKGRRIDRIAGSGTWKGQRTDLVMDSEKYHVGERKLFVFEVKGPFDNGGKGHWLMHEFSLINDDQLDHWVLYRIYNKNNKNRTLEVDEDDSEDDMLRIVPPSALTDGQHKVEFQLSKEGSSFGTLHDTQRDSVLDARMESDGINNCLISNQLSTRGSSFEALLDTEDDSVFDAMMGNDGINNVFISNQLGYSDLNPIKRSLSSLYCTKLEDETTWPCNSKRFCGNSNDGRSLEIPLQQQQQAMLGSTGDWILGSPF</sequence>
<dbReference type="Pfam" id="PF02365">
    <property type="entry name" value="NAM"/>
    <property type="match status" value="1"/>
</dbReference>
<keyword evidence="4" id="KW-0539">Nucleus</keyword>
<accession>A0ABR2TI80</accession>
<proteinExistence type="predicted"/>
<evidence type="ECO:0000256" key="4">
    <source>
        <dbReference type="ARBA" id="ARBA00023242"/>
    </source>
</evidence>
<dbReference type="PROSITE" id="PS51005">
    <property type="entry name" value="NAC"/>
    <property type="match status" value="1"/>
</dbReference>
<evidence type="ECO:0000256" key="2">
    <source>
        <dbReference type="ARBA" id="ARBA00023125"/>
    </source>
</evidence>
<reference evidence="6 7" key="1">
    <citation type="journal article" date="2024" name="G3 (Bethesda)">
        <title>Genome assembly of Hibiscus sabdariffa L. provides insights into metabolisms of medicinal natural products.</title>
        <authorList>
            <person name="Kim T."/>
        </authorList>
    </citation>
    <scope>NUCLEOTIDE SEQUENCE [LARGE SCALE GENOMIC DNA]</scope>
    <source>
        <strain evidence="6">TK-2024</strain>
        <tissue evidence="6">Old leaves</tissue>
    </source>
</reference>
<name>A0ABR2TI80_9ROSI</name>
<keyword evidence="3" id="KW-0804">Transcription</keyword>
<feature type="domain" description="NAC" evidence="5">
    <location>
        <begin position="4"/>
        <end position="148"/>
    </location>
</feature>
<dbReference type="InterPro" id="IPR003441">
    <property type="entry name" value="NAC-dom"/>
</dbReference>
<protein>
    <recommendedName>
        <fullName evidence="5">NAC domain-containing protein</fullName>
    </recommendedName>
</protein>
<dbReference type="Gene3D" id="2.170.150.80">
    <property type="entry name" value="NAC domain"/>
    <property type="match status" value="1"/>
</dbReference>
<evidence type="ECO:0000313" key="6">
    <source>
        <dbReference type="EMBL" id="KAK9036995.1"/>
    </source>
</evidence>
<evidence type="ECO:0000256" key="3">
    <source>
        <dbReference type="ARBA" id="ARBA00023163"/>
    </source>
</evidence>
<evidence type="ECO:0000256" key="1">
    <source>
        <dbReference type="ARBA" id="ARBA00023015"/>
    </source>
</evidence>
<gene>
    <name evidence="6" type="ORF">V6N11_021918</name>
</gene>
<keyword evidence="1" id="KW-0805">Transcription regulation</keyword>
<dbReference type="PANTHER" id="PTHR31719">
    <property type="entry name" value="NAC TRANSCRIPTION FACTOR 56"/>
    <property type="match status" value="1"/>
</dbReference>
<dbReference type="InterPro" id="IPR036093">
    <property type="entry name" value="NAC_dom_sf"/>
</dbReference>
<keyword evidence="7" id="KW-1185">Reference proteome</keyword>
<dbReference type="SUPFAM" id="SSF101941">
    <property type="entry name" value="NAC domain"/>
    <property type="match status" value="1"/>
</dbReference>
<evidence type="ECO:0000313" key="7">
    <source>
        <dbReference type="Proteomes" id="UP001396334"/>
    </source>
</evidence>
<keyword evidence="2" id="KW-0238">DNA-binding</keyword>
<comment type="caution">
    <text evidence="6">The sequence shown here is derived from an EMBL/GenBank/DDBJ whole genome shotgun (WGS) entry which is preliminary data.</text>
</comment>
<dbReference type="PANTHER" id="PTHR31719:SF164">
    <property type="entry name" value="NAC DOMAIN-CONTAINING PROTEIN"/>
    <property type="match status" value="1"/>
</dbReference>
<dbReference type="Proteomes" id="UP001396334">
    <property type="component" value="Unassembled WGS sequence"/>
</dbReference>